<proteinExistence type="predicted"/>
<protein>
    <submittedName>
        <fullName evidence="4">DUF1593 domain-containing protein</fullName>
    </submittedName>
</protein>
<dbReference type="InterPro" id="IPR011483">
    <property type="entry name" value="Sde182_NH-like"/>
</dbReference>
<sequence>MNKQKMAALLLGTLALGAAFPQSNIAAAKERPQTVVMTDGEVDDMDSFLRFLLYTNDVDVKGIIYTSSMWHYSGDGKGTLFESNMDWIKKFHPGKHTDLRWCGTDWIAEYIEKYRSVYPKLSQHDKDYPTPDKLQSLVKVGNIDFEGEMAKDTEGSRWIEKLLLDKDEAPIHFETWGGCNTFARALKSIEEQYKGTDKWQEIYNHICKKAVLYNIMNQDETYKKYIAVNWPGIKTAFNEQQFISLAYAWPVTAPASQKKYFGGAWMKENILKGAIGGSYMTYGDGHKLAGDPEDKFGSPEFAQKNGYKQYDLISEGDSPSYLYLVDNGLRSYEDFSYGGWSGRLSPSRVVPNLWEDNVASYDYNPESGKKDQFYSQTRWIKDFQNDFAARVDWTLKDYKEANHAPVVEIAEGLNQQVKPGQKITLHAKVSDPDGDQVTCRWYVYEEAGTYGAPVKLTAKGTEASLTVPANIGGGETIHIICEAEDNGKIPLKHYARVILTAEGDGGLW</sequence>
<dbReference type="AlphaFoldDB" id="A0A927WS55"/>
<evidence type="ECO:0000256" key="1">
    <source>
        <dbReference type="SAM" id="SignalP"/>
    </source>
</evidence>
<dbReference type="InterPro" id="IPR048527">
    <property type="entry name" value="Sde182_C"/>
</dbReference>
<evidence type="ECO:0000259" key="2">
    <source>
        <dbReference type="Pfam" id="PF07632"/>
    </source>
</evidence>
<feature type="domain" description="Cellulose-binding Sde182 C-terminal" evidence="3">
    <location>
        <begin position="422"/>
        <end position="500"/>
    </location>
</feature>
<dbReference type="Gene3D" id="3.90.245.10">
    <property type="entry name" value="Ribonucleoside hydrolase-like"/>
    <property type="match status" value="1"/>
</dbReference>
<evidence type="ECO:0000313" key="4">
    <source>
        <dbReference type="EMBL" id="MBE6092449.1"/>
    </source>
</evidence>
<dbReference type="Pfam" id="PF21027">
    <property type="entry name" value="Sde0182_C"/>
    <property type="match status" value="1"/>
</dbReference>
<feature type="domain" description="Cellulose-binding Sde182 nucleoside hydrolase-like" evidence="2">
    <location>
        <begin position="34"/>
        <end position="343"/>
    </location>
</feature>
<dbReference type="InterPro" id="IPR013783">
    <property type="entry name" value="Ig-like_fold"/>
</dbReference>
<dbReference type="Pfam" id="PF07632">
    <property type="entry name" value="Sde182_NH-like"/>
    <property type="match status" value="1"/>
</dbReference>
<feature type="signal peptide" evidence="1">
    <location>
        <begin position="1"/>
        <end position="26"/>
    </location>
</feature>
<name>A0A927WS55_SELRU</name>
<reference evidence="4" key="1">
    <citation type="submission" date="2019-04" db="EMBL/GenBank/DDBJ databases">
        <title>Evolution of Biomass-Degrading Anaerobic Consortia Revealed by Metagenomics.</title>
        <authorList>
            <person name="Peng X."/>
        </authorList>
    </citation>
    <scope>NUCLEOTIDE SEQUENCE</scope>
    <source>
        <strain evidence="4">SIG240</strain>
    </source>
</reference>
<dbReference type="Proteomes" id="UP000761380">
    <property type="component" value="Unassembled WGS sequence"/>
</dbReference>
<dbReference type="GO" id="GO:0016799">
    <property type="term" value="F:hydrolase activity, hydrolyzing N-glycosyl compounds"/>
    <property type="evidence" value="ECO:0007669"/>
    <property type="project" value="InterPro"/>
</dbReference>
<dbReference type="EMBL" id="SVBY01000024">
    <property type="protein sequence ID" value="MBE6092449.1"/>
    <property type="molecule type" value="Genomic_DNA"/>
</dbReference>
<feature type="chain" id="PRO_5038745033" evidence="1">
    <location>
        <begin position="27"/>
        <end position="508"/>
    </location>
</feature>
<dbReference type="Gene3D" id="2.60.40.10">
    <property type="entry name" value="Immunoglobulins"/>
    <property type="match status" value="1"/>
</dbReference>
<accession>A0A927WS55</accession>
<dbReference type="InterPro" id="IPR036452">
    <property type="entry name" value="Ribo_hydro-like"/>
</dbReference>
<comment type="caution">
    <text evidence="4">The sequence shown here is derived from an EMBL/GenBank/DDBJ whole genome shotgun (WGS) entry which is preliminary data.</text>
</comment>
<keyword evidence="1" id="KW-0732">Signal</keyword>
<gene>
    <name evidence="4" type="ORF">E7201_04625</name>
</gene>
<evidence type="ECO:0000313" key="5">
    <source>
        <dbReference type="Proteomes" id="UP000761380"/>
    </source>
</evidence>
<evidence type="ECO:0000259" key="3">
    <source>
        <dbReference type="Pfam" id="PF21027"/>
    </source>
</evidence>
<organism evidence="4 5">
    <name type="scientific">Selenomonas ruminantium</name>
    <dbReference type="NCBI Taxonomy" id="971"/>
    <lineage>
        <taxon>Bacteria</taxon>
        <taxon>Bacillati</taxon>
        <taxon>Bacillota</taxon>
        <taxon>Negativicutes</taxon>
        <taxon>Selenomonadales</taxon>
        <taxon>Selenomonadaceae</taxon>
        <taxon>Selenomonas</taxon>
    </lineage>
</organism>